<keyword evidence="3" id="KW-1185">Reference proteome</keyword>
<dbReference type="AlphaFoldDB" id="H2BYL6"/>
<sequence length="167" mass="17217">MKKITFILFALISGTALAQDGTAKGTADVSAEIVTPIKINNGTALNFGSIVAAEGGKVRVNTEGTRTFSNTNMEVITVDAITAASFEVTAADQYSYSISIPSIVLTGEEEGTEMPVSFTQDLEGETDGTATGSGDAQTLKVGGLLTVSSEQTAGTYEGEVTVTVAYE</sequence>
<name>H2BYL6_GILLR</name>
<reference evidence="3" key="1">
    <citation type="journal article" date="2012" name="Stand. Genomic Sci.">
        <title>Genome sequence of the Antarctic rhodopsins-containing flavobacterium Gillisia limnaea type strain (R-8282(T)).</title>
        <authorList>
            <person name="Riedel T."/>
            <person name="Held B."/>
            <person name="Nolan M."/>
            <person name="Lucas S."/>
            <person name="Lapidus A."/>
            <person name="Tice H."/>
            <person name="Del Rio T.G."/>
            <person name="Cheng J.F."/>
            <person name="Han C."/>
            <person name="Tapia R."/>
            <person name="Goodwin L.A."/>
            <person name="Pitluck S."/>
            <person name="Liolios K."/>
            <person name="Mavromatis K."/>
            <person name="Pagani I."/>
            <person name="Ivanova N."/>
            <person name="Mikhailova N."/>
            <person name="Pati A."/>
            <person name="Chen A."/>
            <person name="Palaniappan K."/>
            <person name="Land M."/>
            <person name="Rohde M."/>
            <person name="Tindall B.J."/>
            <person name="Detter J.C."/>
            <person name="Goker M."/>
            <person name="Bristow J."/>
            <person name="Eisen J.A."/>
            <person name="Markowitz V."/>
            <person name="Hugenholtz P."/>
            <person name="Kyrpides N.C."/>
            <person name="Klenk H.P."/>
            <person name="Woyke T."/>
        </authorList>
    </citation>
    <scope>NUCLEOTIDE SEQUENCE [LARGE SCALE GENOMIC DNA]</scope>
    <source>
        <strain evidence="3">DSM 15749 / LMG 21470 / R-8282</strain>
    </source>
</reference>
<dbReference type="HOGENOM" id="CLU_124984_0_0_10"/>
<dbReference type="Proteomes" id="UP000003844">
    <property type="component" value="Unassembled WGS sequence"/>
</dbReference>
<dbReference type="Pfam" id="PF14352">
    <property type="entry name" value="DUF4402"/>
    <property type="match status" value="1"/>
</dbReference>
<dbReference type="eggNOG" id="ENOG5032Y2E">
    <property type="taxonomic scope" value="Bacteria"/>
</dbReference>
<dbReference type="STRING" id="865937.Gilli_0423"/>
<gene>
    <name evidence="2" type="ORF">Gilli_0423</name>
</gene>
<feature type="chain" id="PRO_5003559595" evidence="1">
    <location>
        <begin position="19"/>
        <end position="167"/>
    </location>
</feature>
<evidence type="ECO:0000256" key="1">
    <source>
        <dbReference type="SAM" id="SignalP"/>
    </source>
</evidence>
<evidence type="ECO:0000313" key="3">
    <source>
        <dbReference type="Proteomes" id="UP000003844"/>
    </source>
</evidence>
<dbReference type="OrthoDB" id="598336at2"/>
<protein>
    <submittedName>
        <fullName evidence="2">Secreted protein</fullName>
    </submittedName>
</protein>
<proteinExistence type="predicted"/>
<keyword evidence="1" id="KW-0732">Signal</keyword>
<dbReference type="RefSeq" id="WP_006987463.1">
    <property type="nucleotide sequence ID" value="NZ_JH594606.1"/>
</dbReference>
<dbReference type="InterPro" id="IPR025514">
    <property type="entry name" value="DUF4402"/>
</dbReference>
<accession>H2BYL6</accession>
<organism evidence="2 3">
    <name type="scientific">Gillisia limnaea (strain DSM 15749 / LMG 21470 / R-8282)</name>
    <dbReference type="NCBI Taxonomy" id="865937"/>
    <lineage>
        <taxon>Bacteria</taxon>
        <taxon>Pseudomonadati</taxon>
        <taxon>Bacteroidota</taxon>
        <taxon>Flavobacteriia</taxon>
        <taxon>Flavobacteriales</taxon>
        <taxon>Flavobacteriaceae</taxon>
        <taxon>Gillisia</taxon>
    </lineage>
</organism>
<dbReference type="EMBL" id="JH594606">
    <property type="protein sequence ID" value="EHQ01137.1"/>
    <property type="molecule type" value="Genomic_DNA"/>
</dbReference>
<evidence type="ECO:0000313" key="2">
    <source>
        <dbReference type="EMBL" id="EHQ01137.1"/>
    </source>
</evidence>
<feature type="signal peptide" evidence="1">
    <location>
        <begin position="1"/>
        <end position="18"/>
    </location>
</feature>